<sequence length="480" mass="51591">MNTLRRLPLISTALALCSSAFAVNAASPTPVPDAANVAPQPLAFPTAEGYGRFAKGGRGGRVIAVTNLNDSGPGSLRAAVEAEGPRTVVFDVSGRIELQSRLIVRKNNSELTIAGQTAPGIGICLSNYNFGVLGASDVIIRYIRVRPGNTSGMTLDGMGLASADNAIIDHCSISWTLDESFSSRGAKNITLQRTLISEALNAAGHKKYPPGKQHGYAASIGGDIGSFHHNLLAHCAGRNWSMAGGLSKPDNKYAGRLDIRNNVVYNWARRATDGGAHEVNFVNNYYKPGAATKYFYALNAQYGGFPGSQRYYFSGNVMPGHFGVDDQEKGRTATTERGGQLPTEYSPWSDTPFFVSHVKTQTAEEAYTNVLADVGCNFPALDPHDQRILVETRDGTYKYSGSTTGLPGLPDSEKDVGGWDEYPVVHRPDGWDTDRDGMPDAWETANGLNPNDPSDGAKVRDGTHYTHLEVYLNSLVGEKI</sequence>
<evidence type="ECO:0000256" key="3">
    <source>
        <dbReference type="SAM" id="MobiDB-lite"/>
    </source>
</evidence>
<keyword evidence="4" id="KW-0732">Signal</keyword>
<keyword evidence="6" id="KW-1185">Reference proteome</keyword>
<keyword evidence="2" id="KW-0325">Glycoprotein</keyword>
<feature type="region of interest" description="Disordered" evidence="3">
    <location>
        <begin position="323"/>
        <end position="342"/>
    </location>
</feature>
<evidence type="ECO:0000256" key="1">
    <source>
        <dbReference type="ARBA" id="ARBA00022723"/>
    </source>
</evidence>
<dbReference type="EMBL" id="CP023344">
    <property type="protein sequence ID" value="ATC65002.1"/>
    <property type="molecule type" value="Genomic_DNA"/>
</dbReference>
<name>A0A290QLS1_9BACT</name>
<gene>
    <name evidence="5" type="ORF">CMV30_14085</name>
</gene>
<feature type="signal peptide" evidence="4">
    <location>
        <begin position="1"/>
        <end position="22"/>
    </location>
</feature>
<dbReference type="GO" id="GO:0046872">
    <property type="term" value="F:metal ion binding"/>
    <property type="evidence" value="ECO:0007669"/>
    <property type="project" value="UniProtKB-KW"/>
</dbReference>
<accession>A0A290QLS1</accession>
<evidence type="ECO:0000256" key="2">
    <source>
        <dbReference type="ARBA" id="ARBA00023180"/>
    </source>
</evidence>
<dbReference type="InterPro" id="IPR011050">
    <property type="entry name" value="Pectin_lyase_fold/virulence"/>
</dbReference>
<dbReference type="PANTHER" id="PTHR42970:SF1">
    <property type="entry name" value="PECTATE LYASE C-RELATED"/>
    <property type="match status" value="1"/>
</dbReference>
<dbReference type="Proteomes" id="UP000217265">
    <property type="component" value="Chromosome"/>
</dbReference>
<dbReference type="OrthoDB" id="9804686at2"/>
<keyword evidence="1" id="KW-0479">Metal-binding</keyword>
<proteinExistence type="predicted"/>
<evidence type="ECO:0008006" key="7">
    <source>
        <dbReference type="Google" id="ProtNLM"/>
    </source>
</evidence>
<dbReference type="InterPro" id="IPR012334">
    <property type="entry name" value="Pectin_lyas_fold"/>
</dbReference>
<evidence type="ECO:0000256" key="4">
    <source>
        <dbReference type="SAM" id="SignalP"/>
    </source>
</evidence>
<evidence type="ECO:0000313" key="6">
    <source>
        <dbReference type="Proteomes" id="UP000217265"/>
    </source>
</evidence>
<evidence type="ECO:0000313" key="5">
    <source>
        <dbReference type="EMBL" id="ATC65002.1"/>
    </source>
</evidence>
<dbReference type="Gene3D" id="2.160.20.10">
    <property type="entry name" value="Single-stranded right-handed beta-helix, Pectin lyase-like"/>
    <property type="match status" value="1"/>
</dbReference>
<feature type="chain" id="PRO_5013058533" description="Pectate lyase" evidence="4">
    <location>
        <begin position="23"/>
        <end position="480"/>
    </location>
</feature>
<dbReference type="SUPFAM" id="SSF51126">
    <property type="entry name" value="Pectin lyase-like"/>
    <property type="match status" value="1"/>
</dbReference>
<organism evidence="5 6">
    <name type="scientific">Nibricoccus aquaticus</name>
    <dbReference type="NCBI Taxonomy" id="2576891"/>
    <lineage>
        <taxon>Bacteria</taxon>
        <taxon>Pseudomonadati</taxon>
        <taxon>Verrucomicrobiota</taxon>
        <taxon>Opitutia</taxon>
        <taxon>Opitutales</taxon>
        <taxon>Opitutaceae</taxon>
        <taxon>Nibricoccus</taxon>
    </lineage>
</organism>
<protein>
    <recommendedName>
        <fullName evidence="7">Pectate lyase</fullName>
    </recommendedName>
</protein>
<dbReference type="AlphaFoldDB" id="A0A290QLS1"/>
<dbReference type="RefSeq" id="WP_096056633.1">
    <property type="nucleotide sequence ID" value="NZ_CP023344.1"/>
</dbReference>
<dbReference type="InterPro" id="IPR052063">
    <property type="entry name" value="Polysaccharide_Lyase_1"/>
</dbReference>
<reference evidence="5 6" key="1">
    <citation type="submission" date="2017-09" db="EMBL/GenBank/DDBJ databases">
        <title>Complete genome sequence of Verrucomicrobial strain HZ-65, isolated from freshwater.</title>
        <authorList>
            <person name="Choi A."/>
        </authorList>
    </citation>
    <scope>NUCLEOTIDE SEQUENCE [LARGE SCALE GENOMIC DNA]</scope>
    <source>
        <strain evidence="5 6">HZ-65</strain>
    </source>
</reference>
<dbReference type="PANTHER" id="PTHR42970">
    <property type="entry name" value="PECTATE LYASE C-RELATED"/>
    <property type="match status" value="1"/>
</dbReference>
<dbReference type="KEGG" id="vbh:CMV30_14085"/>